<sequence>MNDESSFDMKVATKITGGGDIEMATDPANIEKTYDSDNGKTYFVDKVIHDPFKSVYTVLG</sequence>
<reference evidence="1 2" key="1">
    <citation type="submission" date="2019-03" db="EMBL/GenBank/DDBJ databases">
        <title>Single cell metagenomics reveals metabolic interactions within the superorganism composed of flagellate Streblomastix strix and complex community of Bacteroidetes bacteria on its surface.</title>
        <authorList>
            <person name="Treitli S.C."/>
            <person name="Kolisko M."/>
            <person name="Husnik F."/>
            <person name="Keeling P."/>
            <person name="Hampl V."/>
        </authorList>
    </citation>
    <scope>NUCLEOTIDE SEQUENCE [LARGE SCALE GENOMIC DNA]</scope>
    <source>
        <strain evidence="1">St1</strain>
    </source>
</reference>
<dbReference type="AlphaFoldDB" id="A0A5M8NWL1"/>
<protein>
    <submittedName>
        <fullName evidence="1">Uncharacterized protein</fullName>
    </submittedName>
</protein>
<gene>
    <name evidence="1" type="ORF">EZS26_002631</name>
</gene>
<accession>A0A5M8NWL1</accession>
<dbReference type="EMBL" id="SNRX01000023">
    <property type="protein sequence ID" value="KAA6301242.1"/>
    <property type="molecule type" value="Genomic_DNA"/>
</dbReference>
<organism evidence="1 2">
    <name type="scientific">Candidatus Ordinivivax streblomastigis</name>
    <dbReference type="NCBI Taxonomy" id="2540710"/>
    <lineage>
        <taxon>Bacteria</taxon>
        <taxon>Pseudomonadati</taxon>
        <taxon>Bacteroidota</taxon>
        <taxon>Bacteroidia</taxon>
        <taxon>Bacteroidales</taxon>
        <taxon>Candidatus Ordinivivax</taxon>
    </lineage>
</organism>
<comment type="caution">
    <text evidence="1">The sequence shown here is derived from an EMBL/GenBank/DDBJ whole genome shotgun (WGS) entry which is preliminary data.</text>
</comment>
<feature type="non-terminal residue" evidence="1">
    <location>
        <position position="60"/>
    </location>
</feature>
<evidence type="ECO:0000313" key="1">
    <source>
        <dbReference type="EMBL" id="KAA6301242.1"/>
    </source>
</evidence>
<proteinExistence type="predicted"/>
<name>A0A5M8NWL1_9BACT</name>
<dbReference type="Proteomes" id="UP000324575">
    <property type="component" value="Unassembled WGS sequence"/>
</dbReference>
<evidence type="ECO:0000313" key="2">
    <source>
        <dbReference type="Proteomes" id="UP000324575"/>
    </source>
</evidence>